<sequence>MGRLMRNCIQSLLKTVNIGIGMVGIAMIVYSLWMLRVWLRQLDSSQGPIPWFIGTLLGLGIVVCVITCSGNCAAESVNGCCLCIYISFLFLLIVLEVSIAADVFLNHSWEEDFPKDKTGNFDQLKEFIEKNFDVCKWIGITVAALQVLSIVLAMILKAQGPHPVRYYDSDEEYLPDRIPLLRNYIPPQ</sequence>
<comment type="caution">
    <text evidence="6">The sequence shown here is derived from an EMBL/GenBank/DDBJ whole genome shotgun (WGS) entry which is preliminary data.</text>
</comment>
<evidence type="ECO:0000256" key="3">
    <source>
        <dbReference type="ARBA" id="ARBA00022989"/>
    </source>
</evidence>
<feature type="transmembrane region" description="Helical" evidence="5">
    <location>
        <begin position="82"/>
        <end position="105"/>
    </location>
</feature>
<dbReference type="Proteomes" id="UP000015453">
    <property type="component" value="Unassembled WGS sequence"/>
</dbReference>
<keyword evidence="3 5" id="KW-1133">Transmembrane helix</keyword>
<gene>
    <name evidence="6" type="ORF">M569_05751</name>
</gene>
<dbReference type="Pfam" id="PF00335">
    <property type="entry name" value="Tetraspanin"/>
    <property type="match status" value="1"/>
</dbReference>
<feature type="transmembrane region" description="Helical" evidence="5">
    <location>
        <begin position="12"/>
        <end position="33"/>
    </location>
</feature>
<dbReference type="EMBL" id="AUSU01002324">
    <property type="protein sequence ID" value="EPS69019.1"/>
    <property type="molecule type" value="Genomic_DNA"/>
</dbReference>
<evidence type="ECO:0008006" key="8">
    <source>
        <dbReference type="Google" id="ProtNLM"/>
    </source>
</evidence>
<protein>
    <recommendedName>
        <fullName evidence="8">Tetraspanin family protein</fullName>
    </recommendedName>
</protein>
<keyword evidence="4 5" id="KW-0472">Membrane</keyword>
<dbReference type="InterPro" id="IPR018499">
    <property type="entry name" value="Tetraspanin/Peripherin"/>
</dbReference>
<keyword evidence="2 5" id="KW-0812">Transmembrane</keyword>
<dbReference type="AlphaFoldDB" id="S8CPC4"/>
<name>S8CPC4_9LAMI</name>
<evidence type="ECO:0000256" key="5">
    <source>
        <dbReference type="SAM" id="Phobius"/>
    </source>
</evidence>
<feature type="non-terminal residue" evidence="6">
    <location>
        <position position="188"/>
    </location>
</feature>
<dbReference type="GO" id="GO:0016020">
    <property type="term" value="C:membrane"/>
    <property type="evidence" value="ECO:0007669"/>
    <property type="project" value="UniProtKB-SubCell"/>
</dbReference>
<comment type="subcellular location">
    <subcellularLocation>
        <location evidence="1">Membrane</location>
        <topology evidence="1">Multi-pass membrane protein</topology>
    </subcellularLocation>
</comment>
<evidence type="ECO:0000256" key="4">
    <source>
        <dbReference type="ARBA" id="ARBA00023136"/>
    </source>
</evidence>
<keyword evidence="7" id="KW-1185">Reference proteome</keyword>
<feature type="transmembrane region" description="Helical" evidence="5">
    <location>
        <begin position="49"/>
        <end position="70"/>
    </location>
</feature>
<evidence type="ECO:0000313" key="7">
    <source>
        <dbReference type="Proteomes" id="UP000015453"/>
    </source>
</evidence>
<reference evidence="6 7" key="1">
    <citation type="journal article" date="2013" name="BMC Genomics">
        <title>The miniature genome of a carnivorous plant Genlisea aurea contains a low number of genes and short non-coding sequences.</title>
        <authorList>
            <person name="Leushkin E.V."/>
            <person name="Sutormin R.A."/>
            <person name="Nabieva E.R."/>
            <person name="Penin A.A."/>
            <person name="Kondrashov A.S."/>
            <person name="Logacheva M.D."/>
        </authorList>
    </citation>
    <scope>NUCLEOTIDE SEQUENCE [LARGE SCALE GENOMIC DNA]</scope>
</reference>
<feature type="transmembrane region" description="Helical" evidence="5">
    <location>
        <begin position="137"/>
        <end position="156"/>
    </location>
</feature>
<evidence type="ECO:0000313" key="6">
    <source>
        <dbReference type="EMBL" id="EPS69019.1"/>
    </source>
</evidence>
<proteinExistence type="predicted"/>
<dbReference type="OrthoDB" id="1542002at2759"/>
<organism evidence="6 7">
    <name type="scientific">Genlisea aurea</name>
    <dbReference type="NCBI Taxonomy" id="192259"/>
    <lineage>
        <taxon>Eukaryota</taxon>
        <taxon>Viridiplantae</taxon>
        <taxon>Streptophyta</taxon>
        <taxon>Embryophyta</taxon>
        <taxon>Tracheophyta</taxon>
        <taxon>Spermatophyta</taxon>
        <taxon>Magnoliopsida</taxon>
        <taxon>eudicotyledons</taxon>
        <taxon>Gunneridae</taxon>
        <taxon>Pentapetalae</taxon>
        <taxon>asterids</taxon>
        <taxon>lamiids</taxon>
        <taxon>Lamiales</taxon>
        <taxon>Lentibulariaceae</taxon>
        <taxon>Genlisea</taxon>
    </lineage>
</organism>
<accession>S8CPC4</accession>
<evidence type="ECO:0000256" key="1">
    <source>
        <dbReference type="ARBA" id="ARBA00004141"/>
    </source>
</evidence>
<evidence type="ECO:0000256" key="2">
    <source>
        <dbReference type="ARBA" id="ARBA00022692"/>
    </source>
</evidence>